<evidence type="ECO:0000313" key="3">
    <source>
        <dbReference type="Proteomes" id="UP001596052"/>
    </source>
</evidence>
<keyword evidence="1" id="KW-1133">Transmembrane helix</keyword>
<dbReference type="EMBL" id="JBHSMQ010000003">
    <property type="protein sequence ID" value="MFC5455287.1"/>
    <property type="molecule type" value="Genomic_DNA"/>
</dbReference>
<dbReference type="NCBIfam" id="TIGR02532">
    <property type="entry name" value="IV_pilin_GFxxxE"/>
    <property type="match status" value="1"/>
</dbReference>
<dbReference type="Proteomes" id="UP001596052">
    <property type="component" value="Unassembled WGS sequence"/>
</dbReference>
<sequence>MKNLARTQPRFLGTSRQPAGFSLVEVTIAVAISALGFITLLGLLPQGINMARNSAEMSVGSKIMQKLSGEMQSMSWNRITWTGYGPLRYFTNEGREMTTADTSQDDLAASLAFVASVYVPQKPLDMYLPTGTSGGSTPETYLRRVKICVATSADPSFDFNAASPMRISSVYALIARMGD</sequence>
<keyword evidence="1" id="KW-0812">Transmembrane</keyword>
<comment type="caution">
    <text evidence="2">The sequence shown here is derived from an EMBL/GenBank/DDBJ whole genome shotgun (WGS) entry which is preliminary data.</text>
</comment>
<evidence type="ECO:0000313" key="2">
    <source>
        <dbReference type="EMBL" id="MFC5455287.1"/>
    </source>
</evidence>
<organism evidence="2 3">
    <name type="scientific">Prosthecobacter fluviatilis</name>
    <dbReference type="NCBI Taxonomy" id="445931"/>
    <lineage>
        <taxon>Bacteria</taxon>
        <taxon>Pseudomonadati</taxon>
        <taxon>Verrucomicrobiota</taxon>
        <taxon>Verrucomicrobiia</taxon>
        <taxon>Verrucomicrobiales</taxon>
        <taxon>Verrucomicrobiaceae</taxon>
        <taxon>Prosthecobacter</taxon>
    </lineage>
</organism>
<evidence type="ECO:0000256" key="1">
    <source>
        <dbReference type="SAM" id="Phobius"/>
    </source>
</evidence>
<dbReference type="InterPro" id="IPR019838">
    <property type="entry name" value="Verru/Chthon_B"/>
</dbReference>
<keyword evidence="1" id="KW-0472">Membrane</keyword>
<feature type="transmembrane region" description="Helical" evidence="1">
    <location>
        <begin position="20"/>
        <end position="44"/>
    </location>
</feature>
<gene>
    <name evidence="2" type="primary">vccB</name>
    <name evidence="2" type="ORF">ACFQDI_10505</name>
</gene>
<name>A0ABW0KRQ8_9BACT</name>
<accession>A0ABW0KRQ8</accession>
<protein>
    <submittedName>
        <fullName evidence="2">Verru_Chthon cassette protein B</fullName>
    </submittedName>
</protein>
<dbReference type="RefSeq" id="WP_377166217.1">
    <property type="nucleotide sequence ID" value="NZ_JBHSMQ010000003.1"/>
</dbReference>
<dbReference type="InterPro" id="IPR012902">
    <property type="entry name" value="N_methyl_site"/>
</dbReference>
<keyword evidence="3" id="KW-1185">Reference proteome</keyword>
<proteinExistence type="predicted"/>
<dbReference type="NCBIfam" id="TIGR02598">
    <property type="entry name" value="Verru_Chthon cassette protein B"/>
    <property type="match status" value="1"/>
</dbReference>
<reference evidence="3" key="1">
    <citation type="journal article" date="2019" name="Int. J. Syst. Evol. Microbiol.">
        <title>The Global Catalogue of Microorganisms (GCM) 10K type strain sequencing project: providing services to taxonomists for standard genome sequencing and annotation.</title>
        <authorList>
            <consortium name="The Broad Institute Genomics Platform"/>
            <consortium name="The Broad Institute Genome Sequencing Center for Infectious Disease"/>
            <person name="Wu L."/>
            <person name="Ma J."/>
        </authorList>
    </citation>
    <scope>NUCLEOTIDE SEQUENCE [LARGE SCALE GENOMIC DNA]</scope>
    <source>
        <strain evidence="3">CGMCC 4.1469</strain>
    </source>
</reference>